<organism evidence="2 3">
    <name type="scientific">Jiangella aurantiaca</name>
    <dbReference type="NCBI Taxonomy" id="2530373"/>
    <lineage>
        <taxon>Bacteria</taxon>
        <taxon>Bacillati</taxon>
        <taxon>Actinomycetota</taxon>
        <taxon>Actinomycetes</taxon>
        <taxon>Jiangellales</taxon>
        <taxon>Jiangellaceae</taxon>
        <taxon>Jiangella</taxon>
    </lineage>
</organism>
<proteinExistence type="predicted"/>
<dbReference type="PRINTS" id="PR00111">
    <property type="entry name" value="ABHYDROLASE"/>
</dbReference>
<dbReference type="InterPro" id="IPR050471">
    <property type="entry name" value="AB_hydrolase"/>
</dbReference>
<dbReference type="Pfam" id="PF00561">
    <property type="entry name" value="Abhydrolase_1"/>
    <property type="match status" value="1"/>
</dbReference>
<dbReference type="InterPro" id="IPR000073">
    <property type="entry name" value="AB_hydrolase_1"/>
</dbReference>
<evidence type="ECO:0000259" key="1">
    <source>
        <dbReference type="Pfam" id="PF00561"/>
    </source>
</evidence>
<protein>
    <submittedName>
        <fullName evidence="2">Alpha/beta hydrolase</fullName>
    </submittedName>
</protein>
<gene>
    <name evidence="2" type="ORF">E1262_27925</name>
</gene>
<dbReference type="PANTHER" id="PTHR43433">
    <property type="entry name" value="HYDROLASE, ALPHA/BETA FOLD FAMILY PROTEIN"/>
    <property type="match status" value="1"/>
</dbReference>
<reference evidence="2 3" key="1">
    <citation type="submission" date="2019-02" db="EMBL/GenBank/DDBJ databases">
        <title>Draft genome sequences of novel Actinobacteria.</title>
        <authorList>
            <person name="Sahin N."/>
            <person name="Ay H."/>
            <person name="Saygin H."/>
        </authorList>
    </citation>
    <scope>NUCLEOTIDE SEQUENCE [LARGE SCALE GENOMIC DNA]</scope>
    <source>
        <strain evidence="2 3">8K307</strain>
    </source>
</reference>
<name>A0A4V2YR33_9ACTN</name>
<dbReference type="Proteomes" id="UP000295217">
    <property type="component" value="Unassembled WGS sequence"/>
</dbReference>
<dbReference type="InterPro" id="IPR029058">
    <property type="entry name" value="AB_hydrolase_fold"/>
</dbReference>
<dbReference type="EMBL" id="SMLB01000066">
    <property type="protein sequence ID" value="TDD64567.1"/>
    <property type="molecule type" value="Genomic_DNA"/>
</dbReference>
<evidence type="ECO:0000313" key="3">
    <source>
        <dbReference type="Proteomes" id="UP000295217"/>
    </source>
</evidence>
<accession>A0A4V2YR33</accession>
<dbReference type="SUPFAM" id="SSF53474">
    <property type="entry name" value="alpha/beta-Hydrolases"/>
    <property type="match status" value="1"/>
</dbReference>
<feature type="domain" description="AB hydrolase-1" evidence="1">
    <location>
        <begin position="24"/>
        <end position="267"/>
    </location>
</feature>
<dbReference type="AlphaFoldDB" id="A0A4V2YR33"/>
<dbReference type="Gene3D" id="3.40.50.1820">
    <property type="entry name" value="alpha/beta hydrolase"/>
    <property type="match status" value="1"/>
</dbReference>
<keyword evidence="2" id="KW-0378">Hydrolase</keyword>
<keyword evidence="3" id="KW-1185">Reference proteome</keyword>
<dbReference type="GO" id="GO:0016787">
    <property type="term" value="F:hydrolase activity"/>
    <property type="evidence" value="ECO:0007669"/>
    <property type="project" value="UniProtKB-KW"/>
</dbReference>
<comment type="caution">
    <text evidence="2">The sequence shown here is derived from an EMBL/GenBank/DDBJ whole genome shotgun (WGS) entry which is preliminary data.</text>
</comment>
<dbReference type="OrthoDB" id="9800988at2"/>
<evidence type="ECO:0000313" key="2">
    <source>
        <dbReference type="EMBL" id="TDD64567.1"/>
    </source>
</evidence>
<sequence length="279" mass="29553">MRSISTADGRVLAVEEWGVPDGVPVVYAHGTPMSRLARHPDAALFADLGIRLITFDRPGFGNSTPRAGRRVVDAADDIATIADHLGLDRFAIFGVSGGGPHALAFAAVHPDRTTRVATLASTAPCDAEGLDWTAGMMESNRLSAAAALRGRAALEAHLAETESADLRELLPEAEQAVLARPEFQQMLSAAYAEALRPGLQGWVDDELALFGLPWGFDPAAITVPVSLWHGELDTVVPVAHSAWLAARIPDAVLTRAPGAAHVGHFDATAATLRWLLDRS</sequence>
<dbReference type="PANTHER" id="PTHR43433:SF10">
    <property type="entry name" value="AB HYDROLASE-1 DOMAIN-CONTAINING PROTEIN"/>
    <property type="match status" value="1"/>
</dbReference>